<evidence type="ECO:0000256" key="9">
    <source>
        <dbReference type="ARBA" id="ARBA00023136"/>
    </source>
</evidence>
<dbReference type="AlphaFoldDB" id="A0AA38R3K8"/>
<dbReference type="PROSITE" id="PS01188">
    <property type="entry name" value="ELO"/>
    <property type="match status" value="1"/>
</dbReference>
<evidence type="ECO:0000256" key="7">
    <source>
        <dbReference type="ARBA" id="ARBA00022989"/>
    </source>
</evidence>
<dbReference type="GO" id="GO:0042761">
    <property type="term" value="P:very long-chain fatty acid biosynthetic process"/>
    <property type="evidence" value="ECO:0007669"/>
    <property type="project" value="TreeGrafter"/>
</dbReference>
<dbReference type="Proteomes" id="UP001174694">
    <property type="component" value="Unassembled WGS sequence"/>
</dbReference>
<evidence type="ECO:0000256" key="10">
    <source>
        <dbReference type="ARBA" id="ARBA00023160"/>
    </source>
</evidence>
<evidence type="ECO:0000256" key="5">
    <source>
        <dbReference type="ARBA" id="ARBA00022692"/>
    </source>
</evidence>
<reference evidence="13" key="1">
    <citation type="submission" date="2022-07" db="EMBL/GenBank/DDBJ databases">
        <title>Fungi with potential for degradation of polypropylene.</title>
        <authorList>
            <person name="Gostincar C."/>
        </authorList>
    </citation>
    <scope>NUCLEOTIDE SEQUENCE</scope>
    <source>
        <strain evidence="13">EXF-13308</strain>
    </source>
</reference>
<organism evidence="13 14">
    <name type="scientific">Pleurostoma richardsiae</name>
    <dbReference type="NCBI Taxonomy" id="41990"/>
    <lineage>
        <taxon>Eukaryota</taxon>
        <taxon>Fungi</taxon>
        <taxon>Dikarya</taxon>
        <taxon>Ascomycota</taxon>
        <taxon>Pezizomycotina</taxon>
        <taxon>Sordariomycetes</taxon>
        <taxon>Sordariomycetidae</taxon>
        <taxon>Calosphaeriales</taxon>
        <taxon>Pleurostomataceae</taxon>
        <taxon>Pleurostoma</taxon>
    </lineage>
</organism>
<accession>A0AA38R3K8</accession>
<keyword evidence="8 12" id="KW-0443">Lipid metabolism</keyword>
<evidence type="ECO:0000313" key="13">
    <source>
        <dbReference type="EMBL" id="KAJ9133011.1"/>
    </source>
</evidence>
<evidence type="ECO:0000256" key="6">
    <source>
        <dbReference type="ARBA" id="ARBA00022832"/>
    </source>
</evidence>
<keyword evidence="7 12" id="KW-1133">Transmembrane helix</keyword>
<dbReference type="GO" id="GO:0019367">
    <property type="term" value="P:fatty acid elongation, saturated fatty acid"/>
    <property type="evidence" value="ECO:0007669"/>
    <property type="project" value="TreeGrafter"/>
</dbReference>
<dbReference type="EMBL" id="JANBVO010000054">
    <property type="protein sequence ID" value="KAJ9133011.1"/>
    <property type="molecule type" value="Genomic_DNA"/>
</dbReference>
<comment type="catalytic activity">
    <reaction evidence="12">
        <text>an acyl-CoA + malonyl-CoA + H(+) = a 3-oxoacyl-CoA + CO2 + CoA</text>
        <dbReference type="Rhea" id="RHEA:50252"/>
        <dbReference type="ChEBI" id="CHEBI:15378"/>
        <dbReference type="ChEBI" id="CHEBI:16526"/>
        <dbReference type="ChEBI" id="CHEBI:57287"/>
        <dbReference type="ChEBI" id="CHEBI:57384"/>
        <dbReference type="ChEBI" id="CHEBI:58342"/>
        <dbReference type="ChEBI" id="CHEBI:90726"/>
    </reaction>
    <physiologicalReaction direction="left-to-right" evidence="12">
        <dbReference type="Rhea" id="RHEA:50253"/>
    </physiologicalReaction>
</comment>
<dbReference type="GO" id="GO:0009922">
    <property type="term" value="F:fatty acid elongase activity"/>
    <property type="evidence" value="ECO:0007669"/>
    <property type="project" value="UniProtKB-EC"/>
</dbReference>
<keyword evidence="4 12" id="KW-0808">Transferase</keyword>
<comment type="catalytic activity">
    <reaction evidence="11">
        <text>a very-long-chain acyl-CoA + malonyl-CoA + H(+) = a very-long-chain 3-oxoacyl-CoA + CO2 + CoA</text>
        <dbReference type="Rhea" id="RHEA:32727"/>
        <dbReference type="ChEBI" id="CHEBI:15378"/>
        <dbReference type="ChEBI" id="CHEBI:16526"/>
        <dbReference type="ChEBI" id="CHEBI:57287"/>
        <dbReference type="ChEBI" id="CHEBI:57384"/>
        <dbReference type="ChEBI" id="CHEBI:90725"/>
        <dbReference type="ChEBI" id="CHEBI:90736"/>
        <dbReference type="EC" id="2.3.1.199"/>
    </reaction>
</comment>
<evidence type="ECO:0000256" key="8">
    <source>
        <dbReference type="ARBA" id="ARBA00023098"/>
    </source>
</evidence>
<sequence length="339" mass="38433">MSSSLTMSMNATSSQQLRGKQLPAGAWDLFDGVWISVMGYHADEFKFVQGETPMSTLPETTAAIAAYLVIIFGGRELMRKREPMKLSFLFKLHNFVLSILSGALLAMFIEQLAPTLWKDGLYENICGDDGWTRPLVTLYYLNYITKYVELLDTLFLVLKKKPLTFLHTYHHPATAFLCYTQLVGNTSISWVPITLNLTVHVVMYWYYFQSARGVKVWWKEWITRLQIAQFVIDLGFVYFASWDYFVNAYDLPLPKTGRKKCNGTPFAATMGCVVLTSYLVLFIMFYLNTYIRKSSRRSAKGAKGTSAVDVKDNVSAVKQSAVKVANGTMAHSVQPLSER</sequence>
<dbReference type="GO" id="GO:0005789">
    <property type="term" value="C:endoplasmic reticulum membrane"/>
    <property type="evidence" value="ECO:0007669"/>
    <property type="project" value="TreeGrafter"/>
</dbReference>
<dbReference type="InterPro" id="IPR002076">
    <property type="entry name" value="ELO_fam"/>
</dbReference>
<dbReference type="GO" id="GO:0034625">
    <property type="term" value="P:fatty acid elongation, monounsaturated fatty acid"/>
    <property type="evidence" value="ECO:0007669"/>
    <property type="project" value="TreeGrafter"/>
</dbReference>
<feature type="transmembrane region" description="Helical" evidence="12">
    <location>
        <begin position="266"/>
        <end position="287"/>
    </location>
</feature>
<gene>
    <name evidence="13" type="ORF">NKR23_g11072</name>
</gene>
<keyword evidence="14" id="KW-1185">Reference proteome</keyword>
<proteinExistence type="inferred from homology"/>
<keyword evidence="6 12" id="KW-0276">Fatty acid metabolism</keyword>
<evidence type="ECO:0000256" key="3">
    <source>
        <dbReference type="ARBA" id="ARBA00022516"/>
    </source>
</evidence>
<evidence type="ECO:0000256" key="1">
    <source>
        <dbReference type="ARBA" id="ARBA00004141"/>
    </source>
</evidence>
<evidence type="ECO:0000256" key="11">
    <source>
        <dbReference type="ARBA" id="ARBA00047375"/>
    </source>
</evidence>
<feature type="transmembrane region" description="Helical" evidence="12">
    <location>
        <begin position="90"/>
        <end position="109"/>
    </location>
</feature>
<keyword evidence="10 12" id="KW-0275">Fatty acid biosynthesis</keyword>
<dbReference type="PANTHER" id="PTHR11157">
    <property type="entry name" value="FATTY ACID ACYL TRANSFERASE-RELATED"/>
    <property type="match status" value="1"/>
</dbReference>
<comment type="caution">
    <text evidence="13">The sequence shown here is derived from an EMBL/GenBank/DDBJ whole genome shotgun (WGS) entry which is preliminary data.</text>
</comment>
<dbReference type="GO" id="GO:0030148">
    <property type="term" value="P:sphingolipid biosynthetic process"/>
    <property type="evidence" value="ECO:0007669"/>
    <property type="project" value="TreeGrafter"/>
</dbReference>
<dbReference type="Pfam" id="PF01151">
    <property type="entry name" value="ELO"/>
    <property type="match status" value="1"/>
</dbReference>
<evidence type="ECO:0000256" key="12">
    <source>
        <dbReference type="RuleBase" id="RU361115"/>
    </source>
</evidence>
<evidence type="ECO:0000256" key="4">
    <source>
        <dbReference type="ARBA" id="ARBA00022679"/>
    </source>
</evidence>
<comment type="similarity">
    <text evidence="2 12">Belongs to the ELO family.</text>
</comment>
<feature type="transmembrane region" description="Helical" evidence="12">
    <location>
        <begin position="60"/>
        <end position="78"/>
    </location>
</feature>
<keyword evidence="5 12" id="KW-0812">Transmembrane</keyword>
<protein>
    <recommendedName>
        <fullName evidence="12">Elongation of fatty acids protein</fullName>
        <ecNumber evidence="12">2.3.1.-</ecNumber>
    </recommendedName>
</protein>
<name>A0AA38R3K8_9PEZI</name>
<evidence type="ECO:0000256" key="2">
    <source>
        <dbReference type="ARBA" id="ARBA00007263"/>
    </source>
</evidence>
<feature type="transmembrane region" description="Helical" evidence="12">
    <location>
        <begin position="187"/>
        <end position="207"/>
    </location>
</feature>
<evidence type="ECO:0000313" key="14">
    <source>
        <dbReference type="Proteomes" id="UP001174694"/>
    </source>
</evidence>
<keyword evidence="3 12" id="KW-0444">Lipid biosynthesis</keyword>
<comment type="subcellular location">
    <subcellularLocation>
        <location evidence="1">Membrane</location>
        <topology evidence="1">Multi-pass membrane protein</topology>
    </subcellularLocation>
</comment>
<dbReference type="InterPro" id="IPR030457">
    <property type="entry name" value="ELO_CS"/>
</dbReference>
<dbReference type="GO" id="GO:0034626">
    <property type="term" value="P:fatty acid elongation, polyunsaturated fatty acid"/>
    <property type="evidence" value="ECO:0007669"/>
    <property type="project" value="TreeGrafter"/>
</dbReference>
<dbReference type="EC" id="2.3.1.-" evidence="12"/>
<keyword evidence="9 12" id="KW-0472">Membrane</keyword>
<dbReference type="PANTHER" id="PTHR11157:SF134">
    <property type="entry name" value="ELONGATION OF FATTY ACIDS PROTEIN 1-RELATED"/>
    <property type="match status" value="1"/>
</dbReference>
<feature type="transmembrane region" description="Helical" evidence="12">
    <location>
        <begin position="227"/>
        <end position="246"/>
    </location>
</feature>